<evidence type="ECO:0000256" key="4">
    <source>
        <dbReference type="ARBA" id="ARBA00022679"/>
    </source>
</evidence>
<dbReference type="SUPFAM" id="SSF56112">
    <property type="entry name" value="Protein kinase-like (PK-like)"/>
    <property type="match status" value="2"/>
</dbReference>
<feature type="binding site" evidence="11">
    <location>
        <position position="170"/>
    </location>
    <ligand>
        <name>ATP</name>
        <dbReference type="ChEBI" id="CHEBI:30616"/>
    </ligand>
</feature>
<organism evidence="15 16">
    <name type="scientific">Kalanchoe fedtschenkoi</name>
    <name type="common">Lavender scallops</name>
    <name type="synonym">South American air plant</name>
    <dbReference type="NCBI Taxonomy" id="63787"/>
    <lineage>
        <taxon>Eukaryota</taxon>
        <taxon>Viridiplantae</taxon>
        <taxon>Streptophyta</taxon>
        <taxon>Embryophyta</taxon>
        <taxon>Tracheophyta</taxon>
        <taxon>Spermatophyta</taxon>
        <taxon>Magnoliopsida</taxon>
        <taxon>eudicotyledons</taxon>
        <taxon>Gunneridae</taxon>
        <taxon>Pentapetalae</taxon>
        <taxon>Saxifragales</taxon>
        <taxon>Crassulaceae</taxon>
        <taxon>Kalanchoe</taxon>
    </lineage>
</organism>
<keyword evidence="4" id="KW-0808">Transferase</keyword>
<dbReference type="Proteomes" id="UP000594263">
    <property type="component" value="Unplaced"/>
</dbReference>
<evidence type="ECO:0000256" key="8">
    <source>
        <dbReference type="ARBA" id="ARBA00022840"/>
    </source>
</evidence>
<evidence type="ECO:0000313" key="15">
    <source>
        <dbReference type="EnsemblPlants" id="Kaladp0020s0117.1.v1.1"/>
    </source>
</evidence>
<proteinExistence type="predicted"/>
<protein>
    <recommendedName>
        <fullName evidence="2">non-specific serine/threonine protein kinase</fullName>
        <ecNumber evidence="2">2.7.11.1</ecNumber>
    </recommendedName>
</protein>
<keyword evidence="10 13" id="KW-0472">Membrane</keyword>
<dbReference type="InterPro" id="IPR052232">
    <property type="entry name" value="RLK_Ser/Thr-Kinase"/>
</dbReference>
<dbReference type="GO" id="GO:0004674">
    <property type="term" value="F:protein serine/threonine kinase activity"/>
    <property type="evidence" value="ECO:0007669"/>
    <property type="project" value="UniProtKB-EC"/>
</dbReference>
<feature type="domain" description="Serine-threonine/tyrosine-protein kinase catalytic" evidence="14">
    <location>
        <begin position="177"/>
        <end position="272"/>
    </location>
</feature>
<evidence type="ECO:0000256" key="12">
    <source>
        <dbReference type="SAM" id="MobiDB-lite"/>
    </source>
</evidence>
<dbReference type="InterPro" id="IPR001245">
    <property type="entry name" value="Ser-Thr/Tyr_kinase_cat_dom"/>
</dbReference>
<comment type="subcellular location">
    <subcellularLocation>
        <location evidence="1">Membrane</location>
        <topology evidence="1">Single-pass membrane protein</topology>
    </subcellularLocation>
</comment>
<evidence type="ECO:0000256" key="9">
    <source>
        <dbReference type="ARBA" id="ARBA00022989"/>
    </source>
</evidence>
<keyword evidence="9 13" id="KW-1133">Transmembrane helix</keyword>
<evidence type="ECO:0000259" key="14">
    <source>
        <dbReference type="Pfam" id="PF07714"/>
    </source>
</evidence>
<evidence type="ECO:0000256" key="11">
    <source>
        <dbReference type="PROSITE-ProRule" id="PRU10141"/>
    </source>
</evidence>
<keyword evidence="7" id="KW-0418">Kinase</keyword>
<evidence type="ECO:0000256" key="7">
    <source>
        <dbReference type="ARBA" id="ARBA00022777"/>
    </source>
</evidence>
<dbReference type="InterPro" id="IPR017441">
    <property type="entry name" value="Protein_kinase_ATP_BS"/>
</dbReference>
<name>A0A7N0T3P6_KALFE</name>
<dbReference type="InterPro" id="IPR011009">
    <property type="entry name" value="Kinase-like_dom_sf"/>
</dbReference>
<dbReference type="GO" id="GO:0005524">
    <property type="term" value="F:ATP binding"/>
    <property type="evidence" value="ECO:0007669"/>
    <property type="project" value="UniProtKB-UniRule"/>
</dbReference>
<dbReference type="EC" id="2.7.11.1" evidence="2"/>
<evidence type="ECO:0000313" key="16">
    <source>
        <dbReference type="Proteomes" id="UP000594263"/>
    </source>
</evidence>
<keyword evidence="3" id="KW-0597">Phosphoprotein</keyword>
<dbReference type="PANTHER" id="PTHR47984">
    <property type="entry name" value="OS01G0323000 PROTEIN"/>
    <property type="match status" value="1"/>
</dbReference>
<keyword evidence="6 11" id="KW-0547">Nucleotide-binding</keyword>
<feature type="region of interest" description="Disordered" evidence="12">
    <location>
        <begin position="81"/>
        <end position="119"/>
    </location>
</feature>
<evidence type="ECO:0000256" key="5">
    <source>
        <dbReference type="ARBA" id="ARBA00022692"/>
    </source>
</evidence>
<reference evidence="15" key="1">
    <citation type="submission" date="2021-01" db="UniProtKB">
        <authorList>
            <consortium name="EnsemblPlants"/>
        </authorList>
    </citation>
    <scope>IDENTIFICATION</scope>
</reference>
<accession>A0A7N0T3P6</accession>
<dbReference type="AlphaFoldDB" id="A0A7N0T3P6"/>
<dbReference type="Gramene" id="Kaladp0020s0117.1.v1.1">
    <property type="protein sequence ID" value="Kaladp0020s0117.1.v1.1"/>
    <property type="gene ID" value="Kaladp0020s0117.v1.1"/>
</dbReference>
<keyword evidence="16" id="KW-1185">Reference proteome</keyword>
<evidence type="ECO:0000256" key="1">
    <source>
        <dbReference type="ARBA" id="ARBA00004167"/>
    </source>
</evidence>
<evidence type="ECO:0000256" key="2">
    <source>
        <dbReference type="ARBA" id="ARBA00012513"/>
    </source>
</evidence>
<dbReference type="EnsemblPlants" id="Kaladp0020s0117.1.v1.1">
    <property type="protein sequence ID" value="Kaladp0020s0117.1.v1.1"/>
    <property type="gene ID" value="Kaladp0020s0117.v1.1"/>
</dbReference>
<evidence type="ECO:0000256" key="3">
    <source>
        <dbReference type="ARBA" id="ARBA00022553"/>
    </source>
</evidence>
<evidence type="ECO:0000256" key="10">
    <source>
        <dbReference type="ARBA" id="ARBA00023136"/>
    </source>
</evidence>
<dbReference type="Pfam" id="PF07714">
    <property type="entry name" value="PK_Tyr_Ser-Thr"/>
    <property type="match status" value="1"/>
</dbReference>
<dbReference type="PANTHER" id="PTHR47984:SF31">
    <property type="entry name" value="OS03G0227900 PROTEIN"/>
    <property type="match status" value="1"/>
</dbReference>
<dbReference type="PROSITE" id="PS00107">
    <property type="entry name" value="PROTEIN_KINASE_ATP"/>
    <property type="match status" value="1"/>
</dbReference>
<sequence>MAIPGDSLTDKLSIETPIFTISSHVVLGAILALLFAVFLSITVCFLRRKRRRARRRSSLIPVASEEIAQYKDPDRKIQDIQIQPATELKTRPDLTSPGRDPSRDIELPLPLGSTSGSPGPARDIGWGRWYALRELEEATGGFAEVNVIGEGGYGVVYRGVLPDGSLVAVKNLMNNNTGMLNEASDVYSFGVLLMEIITGRIPVDYSKPPGEMNLIDWFKSKVAVRQGEEVVDPLIVVQPTPRQLKRVLLVCLRCIDADVAKRPKMGQVVHMLEAEEFPFRASTIQAQR</sequence>
<dbReference type="Gene3D" id="1.10.510.10">
    <property type="entry name" value="Transferase(Phosphotransferase) domain 1"/>
    <property type="match status" value="1"/>
</dbReference>
<keyword evidence="5 13" id="KW-0812">Transmembrane</keyword>
<evidence type="ECO:0000256" key="13">
    <source>
        <dbReference type="SAM" id="Phobius"/>
    </source>
</evidence>
<evidence type="ECO:0000256" key="6">
    <source>
        <dbReference type="ARBA" id="ARBA00022741"/>
    </source>
</evidence>
<feature type="transmembrane region" description="Helical" evidence="13">
    <location>
        <begin position="25"/>
        <end position="46"/>
    </location>
</feature>
<keyword evidence="8 11" id="KW-0067">ATP-binding</keyword>
<dbReference type="GO" id="GO:0016020">
    <property type="term" value="C:membrane"/>
    <property type="evidence" value="ECO:0007669"/>
    <property type="project" value="UniProtKB-SubCell"/>
</dbReference>